<reference evidence="3" key="1">
    <citation type="submission" date="2017-02" db="UniProtKB">
        <authorList>
            <consortium name="WormBaseParasite"/>
        </authorList>
    </citation>
    <scope>IDENTIFICATION</scope>
</reference>
<evidence type="ECO:0000313" key="2">
    <source>
        <dbReference type="Proteomes" id="UP000274131"/>
    </source>
</evidence>
<dbReference type="AlphaFoldDB" id="A0A0N4V0E4"/>
<keyword evidence="2" id="KW-1185">Reference proteome</keyword>
<organism evidence="3">
    <name type="scientific">Enterobius vermicularis</name>
    <name type="common">Human pinworm</name>
    <dbReference type="NCBI Taxonomy" id="51028"/>
    <lineage>
        <taxon>Eukaryota</taxon>
        <taxon>Metazoa</taxon>
        <taxon>Ecdysozoa</taxon>
        <taxon>Nematoda</taxon>
        <taxon>Chromadorea</taxon>
        <taxon>Rhabditida</taxon>
        <taxon>Spirurina</taxon>
        <taxon>Oxyuridomorpha</taxon>
        <taxon>Oxyuroidea</taxon>
        <taxon>Oxyuridae</taxon>
        <taxon>Enterobius</taxon>
    </lineage>
</organism>
<sequence length="61" mass="7424">MAFIWESFSTVLLHFGYRFSFWNTTFVNQISDVDVLFIFHLDSIVPILYTRLVEFFMNFIF</sequence>
<gene>
    <name evidence="1" type="ORF">EVEC_LOCUS3092</name>
</gene>
<accession>A0A0N4V0E4</accession>
<reference evidence="1 2" key="2">
    <citation type="submission" date="2018-10" db="EMBL/GenBank/DDBJ databases">
        <authorList>
            <consortium name="Pathogen Informatics"/>
        </authorList>
    </citation>
    <scope>NUCLEOTIDE SEQUENCE [LARGE SCALE GENOMIC DNA]</scope>
</reference>
<dbReference type="WBParaSite" id="EVEC_0000338401-mRNA-1">
    <property type="protein sequence ID" value="EVEC_0000338401-mRNA-1"/>
    <property type="gene ID" value="EVEC_0000338401"/>
</dbReference>
<dbReference type="Proteomes" id="UP000274131">
    <property type="component" value="Unassembled WGS sequence"/>
</dbReference>
<dbReference type="EMBL" id="UXUI01007507">
    <property type="protein sequence ID" value="VDD87949.1"/>
    <property type="molecule type" value="Genomic_DNA"/>
</dbReference>
<protein>
    <submittedName>
        <fullName evidence="1 3">Uncharacterized protein</fullName>
    </submittedName>
</protein>
<evidence type="ECO:0000313" key="3">
    <source>
        <dbReference type="WBParaSite" id="EVEC_0000338401-mRNA-1"/>
    </source>
</evidence>
<name>A0A0N4V0E4_ENTVE</name>
<evidence type="ECO:0000313" key="1">
    <source>
        <dbReference type="EMBL" id="VDD87949.1"/>
    </source>
</evidence>
<proteinExistence type="predicted"/>